<dbReference type="PANTHER" id="PTHR23024:SF24">
    <property type="entry name" value="ALPHA_BETA HYDROLASE FOLD-3 DOMAIN-CONTAINING PROTEIN"/>
    <property type="match status" value="1"/>
</dbReference>
<evidence type="ECO:0000313" key="2">
    <source>
        <dbReference type="EMBL" id="KAF4632861.1"/>
    </source>
</evidence>
<dbReference type="GO" id="GO:0016787">
    <property type="term" value="F:hydrolase activity"/>
    <property type="evidence" value="ECO:0007669"/>
    <property type="project" value="InterPro"/>
</dbReference>
<proteinExistence type="predicted"/>
<dbReference type="InterPro" id="IPR050466">
    <property type="entry name" value="Carboxylest/Gibb_receptor"/>
</dbReference>
<feature type="domain" description="Alpha/beta hydrolase fold-3" evidence="1">
    <location>
        <begin position="66"/>
        <end position="188"/>
    </location>
</feature>
<dbReference type="InterPro" id="IPR013094">
    <property type="entry name" value="AB_hydrolase_3"/>
</dbReference>
<keyword evidence="3" id="KW-1185">Reference proteome</keyword>
<evidence type="ECO:0000259" key="1">
    <source>
        <dbReference type="Pfam" id="PF07859"/>
    </source>
</evidence>
<comment type="caution">
    <text evidence="2">The sequence shown here is derived from an EMBL/GenBank/DDBJ whole genome shotgun (WGS) entry which is preliminary data.</text>
</comment>
<sequence length="330" mass="36536">MELLLHEKCDTITTLNKLPNSTAEMDHPKYAKFDVSEATYKVVNEQNIEAFVLVPKGLPHGKYPLLVEFHGGFFVTGGALYPEWFADWILEYCVQHSAIIVSANYRLLPESNGTDIMEDVSDFWTWIREDLQSYLTRVKPGIEADLSKVIVHGGSAGGTLALQSGLTQPQGFIKAVIAGYPGLGLWAPLTAPIMGAPTIPPIVLEEYLTNLQPGKIATSAHPPERMQIALCMRQQGITGKFYGSNESSYPMKVVQKAHHIPFLFLFHGKNDIAVPAEGSIQFAEFVKERFGSSNIDLRTEAGDHGFDMTATLETPWLKDGLTRVTELWLS</sequence>
<dbReference type="PANTHER" id="PTHR23024">
    <property type="entry name" value="ARYLACETAMIDE DEACETYLASE"/>
    <property type="match status" value="1"/>
</dbReference>
<dbReference type="SUPFAM" id="SSF53474">
    <property type="entry name" value="alpha/beta-Hydrolases"/>
    <property type="match status" value="1"/>
</dbReference>
<dbReference type="InterPro" id="IPR029058">
    <property type="entry name" value="AB_hydrolase_fold"/>
</dbReference>
<evidence type="ECO:0000313" key="3">
    <source>
        <dbReference type="Proteomes" id="UP000566819"/>
    </source>
</evidence>
<dbReference type="Proteomes" id="UP000566819">
    <property type="component" value="Unassembled WGS sequence"/>
</dbReference>
<gene>
    <name evidence="2" type="ORF">G7Y89_g5253</name>
</gene>
<reference evidence="2 3" key="1">
    <citation type="submission" date="2020-03" db="EMBL/GenBank/DDBJ databases">
        <title>Draft Genome Sequence of Cudoniella acicularis.</title>
        <authorList>
            <person name="Buettner E."/>
            <person name="Kellner H."/>
        </authorList>
    </citation>
    <scope>NUCLEOTIDE SEQUENCE [LARGE SCALE GENOMIC DNA]</scope>
    <source>
        <strain evidence="2 3">DSM 108380</strain>
    </source>
</reference>
<dbReference type="Gene3D" id="3.40.50.1820">
    <property type="entry name" value="alpha/beta hydrolase"/>
    <property type="match status" value="1"/>
</dbReference>
<dbReference type="EMBL" id="JAAMPI010000310">
    <property type="protein sequence ID" value="KAF4632861.1"/>
    <property type="molecule type" value="Genomic_DNA"/>
</dbReference>
<dbReference type="Pfam" id="PF07859">
    <property type="entry name" value="Abhydrolase_3"/>
    <property type="match status" value="1"/>
</dbReference>
<accession>A0A8H4W460</accession>
<name>A0A8H4W460_9HELO</name>
<dbReference type="AlphaFoldDB" id="A0A8H4W460"/>
<organism evidence="2 3">
    <name type="scientific">Cudoniella acicularis</name>
    <dbReference type="NCBI Taxonomy" id="354080"/>
    <lineage>
        <taxon>Eukaryota</taxon>
        <taxon>Fungi</taxon>
        <taxon>Dikarya</taxon>
        <taxon>Ascomycota</taxon>
        <taxon>Pezizomycotina</taxon>
        <taxon>Leotiomycetes</taxon>
        <taxon>Helotiales</taxon>
        <taxon>Tricladiaceae</taxon>
        <taxon>Cudoniella</taxon>
    </lineage>
</organism>
<protein>
    <recommendedName>
        <fullName evidence="1">Alpha/beta hydrolase fold-3 domain-containing protein</fullName>
    </recommendedName>
</protein>
<dbReference type="OrthoDB" id="19653at2759"/>